<evidence type="ECO:0000256" key="2">
    <source>
        <dbReference type="ARBA" id="ARBA00022729"/>
    </source>
</evidence>
<feature type="domain" description="C-type lectin" evidence="9">
    <location>
        <begin position="1973"/>
        <end position="2083"/>
    </location>
</feature>
<feature type="repeat" description="CSPG" evidence="6">
    <location>
        <begin position="1591"/>
        <end position="1688"/>
    </location>
</feature>
<evidence type="ECO:0000256" key="5">
    <source>
        <dbReference type="ARBA" id="ARBA00023180"/>
    </source>
</evidence>
<dbReference type="GO" id="GO:0007154">
    <property type="term" value="P:cell communication"/>
    <property type="evidence" value="ECO:0007669"/>
    <property type="project" value="InterPro"/>
</dbReference>
<dbReference type="InterPro" id="IPR016186">
    <property type="entry name" value="C-type_lectin-like/link_sf"/>
</dbReference>
<dbReference type="Proteomes" id="UP000250572">
    <property type="component" value="Unassembled WGS sequence"/>
</dbReference>
<dbReference type="Pfam" id="PF16184">
    <property type="entry name" value="Cadherin_3"/>
    <property type="match status" value="11"/>
</dbReference>
<dbReference type="InterPro" id="IPR003644">
    <property type="entry name" value="Calx_beta"/>
</dbReference>
<comment type="caution">
    <text evidence="10">The sequence shown here is derived from an EMBL/GenBank/DDBJ whole genome shotgun (WGS) entry which is preliminary data.</text>
</comment>
<feature type="repeat" description="CSPG" evidence="6">
    <location>
        <begin position="1238"/>
        <end position="1335"/>
    </location>
</feature>
<feature type="repeat" description="CSPG" evidence="6">
    <location>
        <begin position="851"/>
        <end position="946"/>
    </location>
</feature>
<keyword evidence="2" id="KW-0732">Signal</keyword>
<dbReference type="PROSITE" id="PS51854">
    <property type="entry name" value="CSPG"/>
    <property type="match status" value="12"/>
</dbReference>
<dbReference type="InterPro" id="IPR038081">
    <property type="entry name" value="CalX-like_sf"/>
</dbReference>
<evidence type="ECO:0000313" key="10">
    <source>
        <dbReference type="EMBL" id="PWA22149.1"/>
    </source>
</evidence>
<dbReference type="STRING" id="33528.ENSGAFP00000009258"/>
<dbReference type="SMART" id="SM00237">
    <property type="entry name" value="Calx_beta"/>
    <property type="match status" value="1"/>
</dbReference>
<evidence type="ECO:0000256" key="6">
    <source>
        <dbReference type="PROSITE-ProRule" id="PRU01201"/>
    </source>
</evidence>
<keyword evidence="11" id="KW-1185">Reference proteome</keyword>
<dbReference type="PANTHER" id="PTHR45739">
    <property type="entry name" value="MATRIX PROTEIN, PUTATIVE-RELATED"/>
    <property type="match status" value="1"/>
</dbReference>
<evidence type="ECO:0000256" key="7">
    <source>
        <dbReference type="SAM" id="MobiDB-lite"/>
    </source>
</evidence>
<organism evidence="10 11">
    <name type="scientific">Gambusia affinis</name>
    <name type="common">Western mosquitofish</name>
    <name type="synonym">Heterandria affinis</name>
    <dbReference type="NCBI Taxonomy" id="33528"/>
    <lineage>
        <taxon>Eukaryota</taxon>
        <taxon>Metazoa</taxon>
        <taxon>Chordata</taxon>
        <taxon>Craniata</taxon>
        <taxon>Vertebrata</taxon>
        <taxon>Euteleostomi</taxon>
        <taxon>Actinopterygii</taxon>
        <taxon>Neopterygii</taxon>
        <taxon>Teleostei</taxon>
        <taxon>Neoteleostei</taxon>
        <taxon>Acanthomorphata</taxon>
        <taxon>Ovalentaria</taxon>
        <taxon>Atherinomorphae</taxon>
        <taxon>Cyprinodontiformes</taxon>
        <taxon>Poeciliidae</taxon>
        <taxon>Poeciliinae</taxon>
        <taxon>Gambusia</taxon>
    </lineage>
</organism>
<dbReference type="EMBL" id="NHOQ01001801">
    <property type="protein sequence ID" value="PWA22149.1"/>
    <property type="molecule type" value="Genomic_DNA"/>
</dbReference>
<dbReference type="Gene3D" id="3.10.100.10">
    <property type="entry name" value="Mannose-Binding Protein A, subunit A"/>
    <property type="match status" value="1"/>
</dbReference>
<evidence type="ECO:0000259" key="9">
    <source>
        <dbReference type="PROSITE" id="PS50041"/>
    </source>
</evidence>
<dbReference type="Pfam" id="PF03160">
    <property type="entry name" value="Calx-beta"/>
    <property type="match status" value="1"/>
</dbReference>
<keyword evidence="4" id="KW-0106">Calcium</keyword>
<protein>
    <recommendedName>
        <fullName evidence="9">C-type lectin domain-containing protein</fullName>
    </recommendedName>
</protein>
<dbReference type="InterPro" id="IPR039005">
    <property type="entry name" value="CSPG_rpt"/>
</dbReference>
<keyword evidence="8" id="KW-1133">Transmembrane helix</keyword>
<feature type="region of interest" description="Disordered" evidence="7">
    <location>
        <begin position="46"/>
        <end position="71"/>
    </location>
</feature>
<keyword evidence="8" id="KW-0472">Membrane</keyword>
<feature type="repeat" description="CSPG" evidence="6">
    <location>
        <begin position="298"/>
        <end position="384"/>
    </location>
</feature>
<evidence type="ECO:0000313" key="11">
    <source>
        <dbReference type="Proteomes" id="UP000250572"/>
    </source>
</evidence>
<gene>
    <name evidence="10" type="ORF">CCH79_00019973</name>
</gene>
<evidence type="ECO:0000256" key="1">
    <source>
        <dbReference type="ARBA" id="ARBA00005529"/>
    </source>
</evidence>
<keyword evidence="5" id="KW-0325">Glycoprotein</keyword>
<dbReference type="Gene3D" id="2.60.40.2030">
    <property type="match status" value="1"/>
</dbReference>
<feature type="repeat" description="CSPG" evidence="6">
    <location>
        <begin position="991"/>
        <end position="1093"/>
    </location>
</feature>
<dbReference type="Pfam" id="PF00059">
    <property type="entry name" value="Lectin_C"/>
    <property type="match status" value="1"/>
</dbReference>
<dbReference type="GO" id="GO:0009653">
    <property type="term" value="P:anatomical structure morphogenesis"/>
    <property type="evidence" value="ECO:0007669"/>
    <property type="project" value="TreeGrafter"/>
</dbReference>
<dbReference type="InterPro" id="IPR001304">
    <property type="entry name" value="C-type_lectin-like"/>
</dbReference>
<evidence type="ECO:0000256" key="4">
    <source>
        <dbReference type="ARBA" id="ARBA00022837"/>
    </source>
</evidence>
<feature type="repeat" description="CSPG" evidence="6">
    <location>
        <begin position="405"/>
        <end position="499"/>
    </location>
</feature>
<feature type="repeat" description="CSPG" evidence="6">
    <location>
        <begin position="153"/>
        <end position="245"/>
    </location>
</feature>
<dbReference type="SUPFAM" id="SSF141072">
    <property type="entry name" value="CalX-like"/>
    <property type="match status" value="1"/>
</dbReference>
<feature type="repeat" description="CSPG" evidence="6">
    <location>
        <begin position="524"/>
        <end position="638"/>
    </location>
</feature>
<dbReference type="InterPro" id="IPR016187">
    <property type="entry name" value="CTDL_fold"/>
</dbReference>
<accession>A0A315VS19</accession>
<keyword evidence="8" id="KW-0812">Transmembrane</keyword>
<keyword evidence="3" id="KW-0677">Repeat</keyword>
<dbReference type="InterPro" id="IPR051561">
    <property type="entry name" value="FRAS1_ECM"/>
</dbReference>
<feature type="repeat" description="CSPG" evidence="6">
    <location>
        <begin position="1114"/>
        <end position="1217"/>
    </location>
</feature>
<dbReference type="GO" id="GO:0016020">
    <property type="term" value="C:membrane"/>
    <property type="evidence" value="ECO:0007669"/>
    <property type="project" value="InterPro"/>
</dbReference>
<proteinExistence type="inferred from homology"/>
<feature type="repeat" description="CSPG" evidence="6">
    <location>
        <begin position="660"/>
        <end position="759"/>
    </location>
</feature>
<dbReference type="CDD" id="cd00037">
    <property type="entry name" value="CLECT"/>
    <property type="match status" value="1"/>
</dbReference>
<dbReference type="SUPFAM" id="SSF56436">
    <property type="entry name" value="C-type lectin-like"/>
    <property type="match status" value="1"/>
</dbReference>
<name>A0A315VS19_GAMAF</name>
<evidence type="ECO:0000256" key="8">
    <source>
        <dbReference type="SAM" id="Phobius"/>
    </source>
</evidence>
<dbReference type="PROSITE" id="PS50041">
    <property type="entry name" value="C_TYPE_LECTIN_2"/>
    <property type="match status" value="1"/>
</dbReference>
<sequence>MSKTQHSPNKVLIHRAARPSESLGSTPVATGYTRNEKTYWAHRMTATSHRMRRNEDVGPDRDTGDRKYTEDDKARRMCASEDCLKGLKLVTVKNVPCDDFLLMGIKYQHIDPPSPDVDYIAIRLDLKDTRSGSIYQGWIPVRIAGGMPNQPPKPSFMSMFILEVDQFILTPLSIATLDAEDEETPKQLLVFNITKHPEEGFITHLSDHTRPVSSFTWPDLNDMLIAFQPPNSSHTQRRIYEVELILILIIILCITTSCFVIRNLLLSFQVEIEVYDFFFVNSSPVTIHTSVRNADTNAPRVSWNMGLTLLEGQSRPIMWDQLQIVDNDNLNVRVVIVDGLQHGHLTVRGGKGFMFTINDIRAGVVCYHHDDTDSTKDFIIFRITDGHHQTRHKFPIKILPKDDSPPFLITNMLVEVSKGQTTLLRGSTLKASDMDSSDDNILFNITRLPQAGEIMKIPGPGLTSYPVSHFLQKDLSQSIMYYRHFGNEVIDDLFEVVLSDFHDPPNLSEPQVVVVHIESVPDQPPKEVPGSTRYLVIKETQVAHITRQQLHFVDQESPDSELTYTVTTPPFYTDHYSGPDAGRLFLVDSVPKFTKDSNTPVLRLFTQHAVNFMKVAYMPPIMDIGPYPRHIQFILSLTNHLGKTVTGLCFNITLLPVDNQPPQVVTKPLTVDEGGEHILSPEHLHLSDVDSVPEALHVELQREPERGLLYFGGHPLTLGQNFTLQDLIRRKVRDNNRLAYREEVKHLVDWCDANHLILNVNKKEEIVVDFRKKSAKSHTPAHDTTVEQVTDTLTWSLQTSDLVKKAQQCLHFLYNHDGSETTEDTIVLTATDGINSVSFVLPVKVTPINDELPVMVTGLKPVLRCPEGEEIFITSEYIFATDADSDNSSLGFLIARQPYHGVVLRNAVVVDRFVQSDITAGLISYRHTGLEIGVSPLHDTITFVISDGEIKTSASCCGGETAIRNKGSTQPWDSLPVYDLHITVFPVDNQPPSLATGDIFTVDEGGTSLITAAHLKASDRDTVRDKLVVRLISPPQFGYVENVLPSPGFEKSNRGISIVSFLYKDITEGHINYVQSRHQKMEPTADQLMLCVSDGKHNSANIPFYIIINPTNDEIPEFMAHNITVQEGEMKHLDSSVFHAMDLDIPNNALLFSVVRPPCHGSIICHKTGNPMSKSQEPNLSSPVVDFTMTDIKNGLDLVYLHDNSETMKDSFIIQLTDGKHTLQRQVMVEVVPVNDEEPHVIRNNGLEVEPGEAKVISSITLFAKDKDTPSTEIMYIFERVPTQGTLQLKEANKWVTLTPGRRCTQDMVDTNLLRYKHTGHHAIKTQDFFVFHLMDGKNQSPPQHFQIFVKELEKENIAIFVKPVNVSRGERVVLTTDVLLATDGTDKPEELLYVITNPPAHGHLEYIKHPGVIISTFSQMDIGANLVAYIHDNQASKATESFQFVISNGKTSRNGSFELCVEIVDRVLPSLTSNKGLQVPQGSAMILGPELLSLSDPDTPPRALTFVLQQPPQYGKLERAGVTLTAGSNFTQKHIKELEVTYRHDGGPSQIDRFAFTASDSSSRGFLLDGRLQTEPVFFTIQIKPLDKSSPEVIRLVPLWKPELLPDGRYVIFVTSQELKAQDSGSREEELIFCVVRPPYFGYLENITTGMFVSKCFPQIELNKRILAYIINSYGEFLSDSLEFKVSDPLGNMGPSHILEFRWSKVEFSLPEFSSCEEQGKISLDIIRKGNLAESSYVTVKVIEGTANAGKDFRTNPSSLIQFDPGVAKRSWQTEIVEDHIEEADERFEVLLVSPEATVIGRIGKAELTIRDSGNGQCWPNQDQQAPLLGGKEIRSDAYPQHGSIRLEKLPLATQSVIWSRGDSISSPREHLPKKTLRVVSNLKSIAPSSIFHNETDVIYTYHGIMQMLVHDDTSPSRKSRKANVRVVSREPQHQVPGLLTEAKSNTPKDELKAQMKGRAGGHMCPQGWTFQGGRCYIVSTKPKLTWTAANRACRERFMGNLASVLSKSDMDWLWDFSGRKPFWIGLNSRESEEWWEWAGGEPVSYTNWRKNPSRSKMKRNRKCVLVWRNSKWQIRDCKRSRAHRFVCSVKPWG</sequence>
<feature type="repeat" description="CSPG" evidence="6">
    <location>
        <begin position="1469"/>
        <end position="1560"/>
    </location>
</feature>
<dbReference type="PANTHER" id="PTHR45739:SF7">
    <property type="entry name" value="FRAS1-RELATED EXTRACELLULAR MATRIX PROTEIN 1"/>
    <property type="match status" value="1"/>
</dbReference>
<reference evidence="10 11" key="1">
    <citation type="journal article" date="2018" name="G3 (Bethesda)">
        <title>A High-Quality Reference Genome for the Invasive Mosquitofish Gambusia affinis Using a Chicago Library.</title>
        <authorList>
            <person name="Hoffberg S.L."/>
            <person name="Troendle N.J."/>
            <person name="Glenn T.C."/>
            <person name="Mahmud O."/>
            <person name="Louha S."/>
            <person name="Chalopin D."/>
            <person name="Bennetzen J.L."/>
            <person name="Mauricio R."/>
        </authorList>
    </citation>
    <scope>NUCLEOTIDE SEQUENCE [LARGE SCALE GENOMIC DNA]</scope>
    <source>
        <strain evidence="10">NE01/NJP1002.9</strain>
        <tissue evidence="10">Muscle</tissue>
    </source>
</reference>
<feature type="compositionally biased region" description="Basic and acidic residues" evidence="7">
    <location>
        <begin position="53"/>
        <end position="71"/>
    </location>
</feature>
<comment type="similarity">
    <text evidence="1">Belongs to the FRAS1 family.</text>
</comment>
<dbReference type="SMART" id="SM00034">
    <property type="entry name" value="CLECT"/>
    <property type="match status" value="1"/>
</dbReference>
<evidence type="ECO:0000256" key="3">
    <source>
        <dbReference type="ARBA" id="ARBA00022737"/>
    </source>
</evidence>
<feature type="transmembrane region" description="Helical" evidence="8">
    <location>
        <begin position="244"/>
        <end position="265"/>
    </location>
</feature>
<feature type="repeat" description="CSPG" evidence="6">
    <location>
        <begin position="1356"/>
        <end position="1448"/>
    </location>
</feature>
<feature type="region of interest" description="Disordered" evidence="7">
    <location>
        <begin position="1"/>
        <end position="30"/>
    </location>
</feature>